<dbReference type="EMBL" id="UFQT01000015">
    <property type="protein sequence ID" value="SSX17720.1"/>
    <property type="molecule type" value="Genomic_DNA"/>
</dbReference>
<feature type="domain" description="Peptidase S1" evidence="3">
    <location>
        <begin position="46"/>
        <end position="202"/>
    </location>
</feature>
<proteinExistence type="inferred from homology"/>
<dbReference type="InterPro" id="IPR001254">
    <property type="entry name" value="Trypsin_dom"/>
</dbReference>
<dbReference type="PANTHER" id="PTHR24252:SF7">
    <property type="entry name" value="HYALIN"/>
    <property type="match status" value="1"/>
</dbReference>
<dbReference type="GO" id="GO:0006508">
    <property type="term" value="P:proteolysis"/>
    <property type="evidence" value="ECO:0007669"/>
    <property type="project" value="InterPro"/>
</dbReference>
<dbReference type="InterPro" id="IPR018114">
    <property type="entry name" value="TRYPSIN_HIS"/>
</dbReference>
<dbReference type="FunFam" id="2.40.10.10:FF:000068">
    <property type="entry name" value="transmembrane protease serine 2"/>
    <property type="match status" value="1"/>
</dbReference>
<protein>
    <submittedName>
        <fullName evidence="4">CSON003321 protein</fullName>
    </submittedName>
</protein>
<dbReference type="PANTHER" id="PTHR24252">
    <property type="entry name" value="ACROSIN-RELATED"/>
    <property type="match status" value="1"/>
</dbReference>
<evidence type="ECO:0000259" key="3">
    <source>
        <dbReference type="PROSITE" id="PS50240"/>
    </source>
</evidence>
<dbReference type="PROSITE" id="PS00134">
    <property type="entry name" value="TRYPSIN_HIS"/>
    <property type="match status" value="1"/>
</dbReference>
<dbReference type="SMART" id="SM00020">
    <property type="entry name" value="Tryp_SPc"/>
    <property type="match status" value="1"/>
</dbReference>
<evidence type="ECO:0000313" key="4">
    <source>
        <dbReference type="EMBL" id="SSX17720.1"/>
    </source>
</evidence>
<dbReference type="AlphaFoldDB" id="A0A336LIQ9"/>
<organism evidence="4">
    <name type="scientific">Culicoides sonorensis</name>
    <name type="common">Biting midge</name>
    <dbReference type="NCBI Taxonomy" id="179676"/>
    <lineage>
        <taxon>Eukaryota</taxon>
        <taxon>Metazoa</taxon>
        <taxon>Ecdysozoa</taxon>
        <taxon>Arthropoda</taxon>
        <taxon>Hexapoda</taxon>
        <taxon>Insecta</taxon>
        <taxon>Pterygota</taxon>
        <taxon>Neoptera</taxon>
        <taxon>Endopterygota</taxon>
        <taxon>Diptera</taxon>
        <taxon>Nematocera</taxon>
        <taxon>Chironomoidea</taxon>
        <taxon>Ceratopogonidae</taxon>
        <taxon>Ceratopogoninae</taxon>
        <taxon>Culicoides</taxon>
        <taxon>Monoculicoides</taxon>
    </lineage>
</organism>
<dbReference type="CDD" id="cd00190">
    <property type="entry name" value="Tryp_SPc"/>
    <property type="match status" value="1"/>
</dbReference>
<dbReference type="InterPro" id="IPR001314">
    <property type="entry name" value="Peptidase_S1A"/>
</dbReference>
<dbReference type="GO" id="GO:0004252">
    <property type="term" value="F:serine-type endopeptidase activity"/>
    <property type="evidence" value="ECO:0007669"/>
    <property type="project" value="InterPro"/>
</dbReference>
<dbReference type="InterPro" id="IPR009003">
    <property type="entry name" value="Peptidase_S1_PA"/>
</dbReference>
<gene>
    <name evidence="4" type="primary">CSON003321</name>
</gene>
<dbReference type="SUPFAM" id="SSF50494">
    <property type="entry name" value="Trypsin-like serine proteases"/>
    <property type="match status" value="1"/>
</dbReference>
<dbReference type="Gene3D" id="2.40.10.10">
    <property type="entry name" value="Trypsin-like serine proteases"/>
    <property type="match status" value="2"/>
</dbReference>
<evidence type="ECO:0000256" key="1">
    <source>
        <dbReference type="ARBA" id="ARBA00023157"/>
    </source>
</evidence>
<dbReference type="Pfam" id="PF00089">
    <property type="entry name" value="Trypsin"/>
    <property type="match status" value="1"/>
</dbReference>
<dbReference type="PRINTS" id="PR00722">
    <property type="entry name" value="CHYMOTRYPSIN"/>
</dbReference>
<reference evidence="4" key="1">
    <citation type="submission" date="2018-07" db="EMBL/GenBank/DDBJ databases">
        <authorList>
            <person name="Quirk P.G."/>
            <person name="Krulwich T.A."/>
        </authorList>
    </citation>
    <scope>NUCLEOTIDE SEQUENCE</scope>
</reference>
<comment type="similarity">
    <text evidence="2">Belongs to the peptidase S1 family. CLIP subfamily.</text>
</comment>
<accession>A0A336LIQ9</accession>
<dbReference type="InterPro" id="IPR043504">
    <property type="entry name" value="Peptidase_S1_PA_chymotrypsin"/>
</dbReference>
<sequence length="202" mass="22631">MQKLCIKCIEYNLCIEFQHLDTEMKFVMNSSVLQLEQKSDLPNLRIVGGRPASPLNTKHQVSLRLKSREKEYGFGYGHLCGGSLIASDLVLTAAHCVFLENSNTLRSAKELVVVMGTMNITVQTTDTLVYSVKNVIVHKRYSAVTVRNDIALLRLSEKVPVNHKTVKPIELTSQETNVGTKCEITGWGAMKNVCKVAYIERF</sequence>
<keyword evidence="1" id="KW-1015">Disulfide bond</keyword>
<name>A0A336LIQ9_CULSO</name>
<dbReference type="PROSITE" id="PS50240">
    <property type="entry name" value="TRYPSIN_DOM"/>
    <property type="match status" value="1"/>
</dbReference>
<evidence type="ECO:0000256" key="2">
    <source>
        <dbReference type="ARBA" id="ARBA00024195"/>
    </source>
</evidence>
<dbReference type="VEuPathDB" id="VectorBase:CSON003321"/>